<evidence type="ECO:0000256" key="9">
    <source>
        <dbReference type="ARBA" id="ARBA00035167"/>
    </source>
</evidence>
<dbReference type="PANTHER" id="PTHR12010:SF2">
    <property type="entry name" value="40S RIBOSOMAL PROTEIN S29"/>
    <property type="match status" value="1"/>
</dbReference>
<name>A0A7R8H4C8_LEPSM</name>
<comment type="similarity">
    <text evidence="4">Belongs to the universal ribosomal protein uS14 family.</text>
</comment>
<dbReference type="Gene3D" id="4.10.830.10">
    <property type="entry name" value="30s Ribosomal Protein S14, Chain N"/>
    <property type="match status" value="1"/>
</dbReference>
<dbReference type="PROSITE" id="PS00527">
    <property type="entry name" value="RIBOSOMAL_S14"/>
    <property type="match status" value="1"/>
</dbReference>
<evidence type="ECO:0000256" key="4">
    <source>
        <dbReference type="ARBA" id="ARBA00009083"/>
    </source>
</evidence>
<evidence type="ECO:0000256" key="6">
    <source>
        <dbReference type="ARBA" id="ARBA00022833"/>
    </source>
</evidence>
<gene>
    <name evidence="11" type="ORF">LSAA_5851</name>
</gene>
<dbReference type="InterPro" id="IPR043140">
    <property type="entry name" value="Ribosomal_uS14_sf"/>
</dbReference>
<comment type="subcellular location">
    <subcellularLocation>
        <location evidence="3">Cytoplasm</location>
        <location evidence="3">Cytosol</location>
    </subcellularLocation>
    <subcellularLocation>
        <location evidence="2">Rough endoplasmic reticulum</location>
    </subcellularLocation>
</comment>
<dbReference type="GO" id="GO:0008270">
    <property type="term" value="F:zinc ion binding"/>
    <property type="evidence" value="ECO:0007669"/>
    <property type="project" value="InterPro"/>
</dbReference>
<evidence type="ECO:0000313" key="12">
    <source>
        <dbReference type="Proteomes" id="UP000675881"/>
    </source>
</evidence>
<dbReference type="NCBIfam" id="NF004424">
    <property type="entry name" value="PRK05766.1"/>
    <property type="match status" value="1"/>
</dbReference>
<sequence>MARYFHGICGGKMKCKEKVLWKRRSSIRYKGSLYFLFFNYSALLLLPFPINLREIHYSRPRKYGQGSRQCRACSNRHGLIRKYKLDMCRQCFREYANDIGFKKLD</sequence>
<dbReference type="AlphaFoldDB" id="A0A7R8H4C8"/>
<evidence type="ECO:0000256" key="2">
    <source>
        <dbReference type="ARBA" id="ARBA00004427"/>
    </source>
</evidence>
<dbReference type="GO" id="GO:0022627">
    <property type="term" value="C:cytosolic small ribosomal subunit"/>
    <property type="evidence" value="ECO:0007669"/>
    <property type="project" value="TreeGrafter"/>
</dbReference>
<keyword evidence="8" id="KW-0687">Ribonucleoprotein</keyword>
<organism evidence="11 12">
    <name type="scientific">Lepeophtheirus salmonis</name>
    <name type="common">Salmon louse</name>
    <name type="synonym">Caligus salmonis</name>
    <dbReference type="NCBI Taxonomy" id="72036"/>
    <lineage>
        <taxon>Eukaryota</taxon>
        <taxon>Metazoa</taxon>
        <taxon>Ecdysozoa</taxon>
        <taxon>Arthropoda</taxon>
        <taxon>Crustacea</taxon>
        <taxon>Multicrustacea</taxon>
        <taxon>Hexanauplia</taxon>
        <taxon>Copepoda</taxon>
        <taxon>Siphonostomatoida</taxon>
        <taxon>Caligidae</taxon>
        <taxon>Lepeophtheirus</taxon>
    </lineage>
</organism>
<evidence type="ECO:0000256" key="7">
    <source>
        <dbReference type="ARBA" id="ARBA00022980"/>
    </source>
</evidence>
<dbReference type="GO" id="GO:0003735">
    <property type="term" value="F:structural constituent of ribosome"/>
    <property type="evidence" value="ECO:0007669"/>
    <property type="project" value="InterPro"/>
</dbReference>
<reference evidence="11" key="1">
    <citation type="submission" date="2021-02" db="EMBL/GenBank/DDBJ databases">
        <authorList>
            <person name="Bekaert M."/>
        </authorList>
    </citation>
    <scope>NUCLEOTIDE SEQUENCE</scope>
    <source>
        <strain evidence="11">IoA-00</strain>
    </source>
</reference>
<evidence type="ECO:0000256" key="10">
    <source>
        <dbReference type="ARBA" id="ARBA00035455"/>
    </source>
</evidence>
<dbReference type="PANTHER" id="PTHR12010">
    <property type="entry name" value="40S RIBOSOMAL PROTEIN S29"/>
    <property type="match status" value="1"/>
</dbReference>
<proteinExistence type="inferred from homology"/>
<keyword evidence="12" id="KW-1185">Reference proteome</keyword>
<keyword evidence="7" id="KW-0689">Ribosomal protein</keyword>
<comment type="subunit">
    <text evidence="5">Component of the 40S small ribosomal subunit.</text>
</comment>
<dbReference type="GO" id="GO:0002181">
    <property type="term" value="P:cytoplasmic translation"/>
    <property type="evidence" value="ECO:0007669"/>
    <property type="project" value="TreeGrafter"/>
</dbReference>
<evidence type="ECO:0000256" key="3">
    <source>
        <dbReference type="ARBA" id="ARBA00004514"/>
    </source>
</evidence>
<keyword evidence="6" id="KW-0862">Zinc</keyword>
<evidence type="ECO:0000256" key="5">
    <source>
        <dbReference type="ARBA" id="ARBA00011542"/>
    </source>
</evidence>
<dbReference type="InterPro" id="IPR039744">
    <property type="entry name" value="RIbosomal_uS14_euk_arc"/>
</dbReference>
<comment type="cofactor">
    <cofactor evidence="1">
        <name>Zn(2+)</name>
        <dbReference type="ChEBI" id="CHEBI:29105"/>
    </cofactor>
</comment>
<dbReference type="GO" id="GO:0005791">
    <property type="term" value="C:rough endoplasmic reticulum"/>
    <property type="evidence" value="ECO:0007669"/>
    <property type="project" value="UniProtKB-SubCell"/>
</dbReference>
<evidence type="ECO:0000313" key="11">
    <source>
        <dbReference type="EMBL" id="CAF2860619.1"/>
    </source>
</evidence>
<protein>
    <recommendedName>
        <fullName evidence="9">Small ribosomal subunit protein uS14</fullName>
    </recommendedName>
    <alternativeName>
        <fullName evidence="10">40S ribosomal protein S29</fullName>
    </alternativeName>
</protein>
<dbReference type="Pfam" id="PF00253">
    <property type="entry name" value="Ribosomal_S14"/>
    <property type="match status" value="1"/>
</dbReference>
<evidence type="ECO:0000256" key="1">
    <source>
        <dbReference type="ARBA" id="ARBA00001947"/>
    </source>
</evidence>
<dbReference type="EMBL" id="HG994594">
    <property type="protein sequence ID" value="CAF2860619.1"/>
    <property type="molecule type" value="Genomic_DNA"/>
</dbReference>
<evidence type="ECO:0000256" key="8">
    <source>
        <dbReference type="ARBA" id="ARBA00023274"/>
    </source>
</evidence>
<dbReference type="InterPro" id="IPR018271">
    <property type="entry name" value="Ribosomal_uS14_CS"/>
</dbReference>
<dbReference type="InterPro" id="IPR001209">
    <property type="entry name" value="Ribosomal_uS14"/>
</dbReference>
<accession>A0A7R8H4C8</accession>
<dbReference type="FunFam" id="4.10.830.10:FF:000002">
    <property type="entry name" value="40S ribosomal protein S29"/>
    <property type="match status" value="1"/>
</dbReference>
<dbReference type="Proteomes" id="UP000675881">
    <property type="component" value="Chromosome 15"/>
</dbReference>